<comment type="caution">
    <text evidence="1">The sequence shown here is derived from an EMBL/GenBank/DDBJ whole genome shotgun (WGS) entry which is preliminary data.</text>
</comment>
<reference evidence="1 2" key="1">
    <citation type="journal article" date="2011" name="J. Bacteriol.">
        <title>Complete genome sequence of Algoriphagus sp. PR1, bacterial prey of a colony-forming choanoflagellate.</title>
        <authorList>
            <person name="Alegado R.A."/>
            <person name="Ferriera S."/>
            <person name="Nusbaum C."/>
            <person name="Young S.K."/>
            <person name="Zeng Q."/>
            <person name="Imamovic A."/>
            <person name="Fairclough S.R."/>
            <person name="King N."/>
        </authorList>
    </citation>
    <scope>NUCLEOTIDE SEQUENCE [LARGE SCALE GENOMIC DNA]</scope>
    <source>
        <strain evidence="1 2">PR1</strain>
    </source>
</reference>
<dbReference type="Proteomes" id="UP000003919">
    <property type="component" value="Chromosome"/>
</dbReference>
<protein>
    <submittedName>
        <fullName evidence="1">Phosphoesterase, PA-phosphatase related protein</fullName>
    </submittedName>
</protein>
<dbReference type="SUPFAM" id="SSF48317">
    <property type="entry name" value="Acid phosphatase/Vanadium-dependent haloperoxidase"/>
    <property type="match status" value="1"/>
</dbReference>
<dbReference type="CDD" id="cd03398">
    <property type="entry name" value="PAP2_haloperoxidase"/>
    <property type="match status" value="1"/>
</dbReference>
<sequence>MHNPIKPIALELQKKGDQKLKNLSLASDYLNFTTQFTNHRYLGMRIIKTIFGLGLLLSVLSCQEQVDYSDAITDGSYLNNAQNRITEVIIHDIFSPPVAARIYSYSSLAAYEVAASVDPNYVSLLGQLNGSEKVTFTPSEKVYPPLASLAAYYYVGTGLIFSEDMMNEHRDAVYQELKEKGIPEDVFEASIAYGKEVGDVIKAYSSKDNYHQSRSFPKFTVTGEIGTWEPTPPAYMEAIEPHWNKIRTFVLDSAAQFKPLAPPPFSDQPGSEFYKVAKEVYDAAVNAGEEEQNIALFWDCNPYKMNVKGHVMFAEKKITPGGHWMSIAGIASKAAGKDWKGTAETFSLTGIALNEAFISCWDEKYRSNLIRPETYINQYIDEEWVPILQTPPFPEHTSGHSVASSAAGYTLGKLFGDEFHLVDSSEVAYGLPVREYDSFSQAYQEAAISRFYGGIHYMPAIDYGVSQGLAIGEFIWDRIHTKPDQVAQAN</sequence>
<keyword evidence="2" id="KW-1185">Reference proteome</keyword>
<dbReference type="HOGENOM" id="CLU_020920_2_1_10"/>
<proteinExistence type="predicted"/>
<evidence type="ECO:0000313" key="2">
    <source>
        <dbReference type="Proteomes" id="UP000003919"/>
    </source>
</evidence>
<accession>A3HXI4</accession>
<dbReference type="EMBL" id="AAXU02000001">
    <property type="protein sequence ID" value="EAZ81307.1"/>
    <property type="molecule type" value="Genomic_DNA"/>
</dbReference>
<dbReference type="STRING" id="388413.ALPR1_19763"/>
<gene>
    <name evidence="1" type="ORF">ALPR1_19763</name>
</gene>
<dbReference type="AlphaFoldDB" id="A3HXI4"/>
<dbReference type="PANTHER" id="PTHR34599">
    <property type="entry name" value="PEROXIDASE-RELATED"/>
    <property type="match status" value="1"/>
</dbReference>
<evidence type="ECO:0000313" key="1">
    <source>
        <dbReference type="EMBL" id="EAZ81307.1"/>
    </source>
</evidence>
<dbReference type="InterPro" id="IPR052559">
    <property type="entry name" value="V-haloperoxidase"/>
</dbReference>
<name>A3HXI4_9BACT</name>
<dbReference type="Gene3D" id="1.10.606.20">
    <property type="match status" value="1"/>
</dbReference>
<dbReference type="InterPro" id="IPR036938">
    <property type="entry name" value="PAP2/HPO_sf"/>
</dbReference>
<dbReference type="EMBL" id="CM001023">
    <property type="protein sequence ID" value="EAZ81307.1"/>
    <property type="molecule type" value="Genomic_DNA"/>
</dbReference>
<dbReference type="PANTHER" id="PTHR34599:SF1">
    <property type="entry name" value="PHOSPHATIDIC ACID PHOSPHATASE TYPE 2_HALOPEROXIDASE DOMAIN-CONTAINING PROTEIN"/>
    <property type="match status" value="1"/>
</dbReference>
<organism evidence="1 2">
    <name type="scientific">Algoriphagus machipongonensis</name>
    <dbReference type="NCBI Taxonomy" id="388413"/>
    <lineage>
        <taxon>Bacteria</taxon>
        <taxon>Pseudomonadati</taxon>
        <taxon>Bacteroidota</taxon>
        <taxon>Cytophagia</taxon>
        <taxon>Cytophagales</taxon>
        <taxon>Cyclobacteriaceae</taxon>
        <taxon>Algoriphagus</taxon>
    </lineage>
</organism>
<dbReference type="eggNOG" id="COG0671">
    <property type="taxonomic scope" value="Bacteria"/>
</dbReference>